<name>A0A2Z6AX93_9BACT</name>
<organism evidence="2 3">
    <name type="scientific">Desulfovibrio ferrophilus</name>
    <dbReference type="NCBI Taxonomy" id="241368"/>
    <lineage>
        <taxon>Bacteria</taxon>
        <taxon>Pseudomonadati</taxon>
        <taxon>Thermodesulfobacteriota</taxon>
        <taxon>Desulfovibrionia</taxon>
        <taxon>Desulfovibrionales</taxon>
        <taxon>Desulfovibrionaceae</taxon>
        <taxon>Desulfovibrio</taxon>
    </lineage>
</organism>
<dbReference type="GO" id="GO:0016757">
    <property type="term" value="F:glycosyltransferase activity"/>
    <property type="evidence" value="ECO:0007669"/>
    <property type="project" value="InterPro"/>
</dbReference>
<dbReference type="Gene3D" id="3.40.50.2000">
    <property type="entry name" value="Glycogen Phosphorylase B"/>
    <property type="match status" value="3"/>
</dbReference>
<dbReference type="AlphaFoldDB" id="A0A2Z6AX93"/>
<dbReference type="Pfam" id="PF00534">
    <property type="entry name" value="Glycos_transf_1"/>
    <property type="match status" value="1"/>
</dbReference>
<dbReference type="CDD" id="cd03801">
    <property type="entry name" value="GT4_PimA-like"/>
    <property type="match status" value="1"/>
</dbReference>
<dbReference type="PANTHER" id="PTHR12526">
    <property type="entry name" value="GLYCOSYLTRANSFERASE"/>
    <property type="match status" value="1"/>
</dbReference>
<sequence>MGRNVANEAFLRALLRRDPFDAYHFFLSTSSQVDQLAGQLHLEFQDIQNRGGLLVRLRSHLPAALARGGYHCFHLSDCINYPAYLAALRNAVSPDIFPITGVTHSLSYQRYSRDFLAHLWPGCTPRDCVIATSKTAVKVVDKYYDLLSDSYGGLPRPTVARIPLGVDTDQYRPPSPAERDAARAKLDLDPEQTMILVFARLSHFSKMDLIPLLRAMQRLPRLGVPLDKVRVVLAGWMGKGDETYVETVSNLAGNLGLPLMVVPKPDDRTKRELFWGADVFLSPVDNPQETFGLTVLEAGAMGLPAVVSEYDGYRDLVVEGETGYLIPTLGPESTDAIDVMAPLLFDNEYHLHVAQQTVVDVAAMAKALARLALDPALRRRLGEAGRQRMLDSFSWERVVDQHVVLWHRLRSEPIDSEAIKGTRHPHSLPIAKLFESYPSNRLDDFEVQWSPSGQAVYRGHDFVSIYRAIAHRVNLDNVKKVVFMARKPISGPKLTVKVIEILGKSEEDAQFLVLWCLKNDLLERVDDGS</sequence>
<evidence type="ECO:0000313" key="2">
    <source>
        <dbReference type="EMBL" id="BBD07828.1"/>
    </source>
</evidence>
<protein>
    <submittedName>
        <fullName evidence="2">Glycosyl transferase group 1</fullName>
    </submittedName>
</protein>
<accession>A0A2Z6AX93</accession>
<dbReference type="InterPro" id="IPR001296">
    <property type="entry name" value="Glyco_trans_1"/>
</dbReference>
<keyword evidence="2" id="KW-0808">Transferase</keyword>
<dbReference type="Proteomes" id="UP000269883">
    <property type="component" value="Chromosome"/>
</dbReference>
<dbReference type="PANTHER" id="PTHR12526:SF635">
    <property type="entry name" value="GLYCOSYL TRANSFERASE GROUP 1"/>
    <property type="match status" value="1"/>
</dbReference>
<keyword evidence="3" id="KW-1185">Reference proteome</keyword>
<gene>
    <name evidence="2" type="ORF">DFE_1102</name>
</gene>
<dbReference type="EMBL" id="AP017378">
    <property type="protein sequence ID" value="BBD07828.1"/>
    <property type="molecule type" value="Genomic_DNA"/>
</dbReference>
<dbReference type="SUPFAM" id="SSF53756">
    <property type="entry name" value="UDP-Glycosyltransferase/glycogen phosphorylase"/>
    <property type="match status" value="1"/>
</dbReference>
<proteinExistence type="predicted"/>
<reference evidence="2 3" key="1">
    <citation type="journal article" date="2018" name="Sci. Adv.">
        <title>Multi-heme cytochromes provide a pathway for survival in energy-limited environments.</title>
        <authorList>
            <person name="Deng X."/>
            <person name="Dohmae N."/>
            <person name="Nealson K.H."/>
            <person name="Hashimoto K."/>
            <person name="Okamoto A."/>
        </authorList>
    </citation>
    <scope>NUCLEOTIDE SEQUENCE [LARGE SCALE GENOMIC DNA]</scope>
    <source>
        <strain evidence="2 3">IS5</strain>
    </source>
</reference>
<evidence type="ECO:0000313" key="3">
    <source>
        <dbReference type="Proteomes" id="UP000269883"/>
    </source>
</evidence>
<evidence type="ECO:0000259" key="1">
    <source>
        <dbReference type="Pfam" id="PF00534"/>
    </source>
</evidence>
<dbReference type="KEGG" id="dfl:DFE_1102"/>
<feature type="domain" description="Glycosyl transferase family 1" evidence="1">
    <location>
        <begin position="179"/>
        <end position="329"/>
    </location>
</feature>